<dbReference type="InterPro" id="IPR006311">
    <property type="entry name" value="TAT_signal"/>
</dbReference>
<evidence type="ECO:0000313" key="2">
    <source>
        <dbReference type="EMBL" id="VEV96942.1"/>
    </source>
</evidence>
<proteinExistence type="predicted"/>
<organism evidence="2">
    <name type="scientific">Pseudomonas marincola</name>
    <dbReference type="NCBI Taxonomy" id="437900"/>
    <lineage>
        <taxon>Bacteria</taxon>
        <taxon>Pseudomonadati</taxon>
        <taxon>Pseudomonadota</taxon>
        <taxon>Gammaproteobacteria</taxon>
        <taxon>Pseudomonadales</taxon>
        <taxon>Pseudomonadaceae</taxon>
        <taxon>Pseudomonas</taxon>
    </lineage>
</organism>
<protein>
    <submittedName>
        <fullName evidence="2">Twin-arginine translocation pathway signal protein</fullName>
    </submittedName>
</protein>
<keyword evidence="1" id="KW-0812">Transmembrane</keyword>
<keyword evidence="1" id="KW-0472">Membrane</keyword>
<reference evidence="2" key="1">
    <citation type="submission" date="2019-02" db="EMBL/GenBank/DDBJ databases">
        <authorList>
            <consortium name="Genoscope - CEA"/>
            <person name="William W."/>
        </authorList>
    </citation>
    <scope>NUCLEOTIDE SEQUENCE [LARGE SCALE GENOMIC DNA]</scope>
    <source>
        <strain evidence="2">YSy11</strain>
    </source>
</reference>
<name>A0A653E583_9PSED</name>
<accession>A0A653E583</accession>
<dbReference type="RefSeq" id="WP_150548118.1">
    <property type="nucleotide sequence ID" value="NZ_LR215729.2"/>
</dbReference>
<dbReference type="PROSITE" id="PS51318">
    <property type="entry name" value="TAT"/>
    <property type="match status" value="1"/>
</dbReference>
<gene>
    <name evidence="2" type="ORF">PMYSY11_1896</name>
</gene>
<dbReference type="EMBL" id="LR215729">
    <property type="protein sequence ID" value="VEV96942.1"/>
    <property type="molecule type" value="Genomic_DNA"/>
</dbReference>
<sequence length="181" mass="19156">MTDTSNTLPDLSRRNLLKVGVMGSAFLATAGVTATLSGCSASKPGTGMQALRDTDLPMLSAVIPAILAGAVAPEKMPAAIKGTLSSIDASLAHLSPELLKMTLQLFDLLSMGITRGPLTGIWGSWQKSSTEDVNAFLLRWQNSSLAMLNMGYGSLVQLVQMSWYGRKESWAHCGYPGPPTV</sequence>
<evidence type="ECO:0000256" key="1">
    <source>
        <dbReference type="SAM" id="Phobius"/>
    </source>
</evidence>
<dbReference type="AlphaFoldDB" id="A0A653E583"/>
<feature type="transmembrane region" description="Helical" evidence="1">
    <location>
        <begin position="16"/>
        <end position="36"/>
    </location>
</feature>
<keyword evidence="1" id="KW-1133">Transmembrane helix</keyword>